<dbReference type="GO" id="GO:0016301">
    <property type="term" value="F:kinase activity"/>
    <property type="evidence" value="ECO:0007669"/>
    <property type="project" value="UniProtKB-KW"/>
</dbReference>
<keyword evidence="18" id="KW-1185">Reference proteome</keyword>
<comment type="catalytic activity">
    <reaction evidence="1 16">
        <text>(R)-pantothenate + ATP = (R)-4'-phosphopantothenate + ADP + H(+)</text>
        <dbReference type="Rhea" id="RHEA:16373"/>
        <dbReference type="ChEBI" id="CHEBI:10986"/>
        <dbReference type="ChEBI" id="CHEBI:15378"/>
        <dbReference type="ChEBI" id="CHEBI:29032"/>
        <dbReference type="ChEBI" id="CHEBI:30616"/>
        <dbReference type="ChEBI" id="CHEBI:456216"/>
        <dbReference type="EC" id="2.7.1.33"/>
    </reaction>
</comment>
<comment type="subunit">
    <text evidence="5 16">Homodimer.</text>
</comment>
<proteinExistence type="inferred from homology"/>
<dbReference type="Gene3D" id="3.30.420.40">
    <property type="match status" value="2"/>
</dbReference>
<evidence type="ECO:0000256" key="9">
    <source>
        <dbReference type="ARBA" id="ARBA00022741"/>
    </source>
</evidence>
<comment type="function">
    <text evidence="16">Catalyzes the phosphorylation of pantothenate (Pan), the first step in CoA biosynthesis.</text>
</comment>
<evidence type="ECO:0000256" key="6">
    <source>
        <dbReference type="ARBA" id="ARBA00012102"/>
    </source>
</evidence>
<keyword evidence="8 16" id="KW-0808">Transferase</keyword>
<dbReference type="PANTHER" id="PTHR34265">
    <property type="entry name" value="TYPE III PANTOTHENATE KINASE"/>
    <property type="match status" value="1"/>
</dbReference>
<comment type="pathway">
    <text evidence="4 16">Cofactor biosynthesis; coenzyme A biosynthesis; CoA from (R)-pantothenate: step 1/5.</text>
</comment>
<evidence type="ECO:0000256" key="4">
    <source>
        <dbReference type="ARBA" id="ARBA00005225"/>
    </source>
</evidence>
<dbReference type="SUPFAM" id="SSF53067">
    <property type="entry name" value="Actin-like ATPase domain"/>
    <property type="match status" value="2"/>
</dbReference>
<dbReference type="Pfam" id="PF03309">
    <property type="entry name" value="Pan_kinase"/>
    <property type="match status" value="1"/>
</dbReference>
<evidence type="ECO:0000256" key="5">
    <source>
        <dbReference type="ARBA" id="ARBA00011738"/>
    </source>
</evidence>
<dbReference type="NCBIfam" id="TIGR00671">
    <property type="entry name" value="baf"/>
    <property type="match status" value="1"/>
</dbReference>
<evidence type="ECO:0000256" key="14">
    <source>
        <dbReference type="ARBA" id="ARBA00038036"/>
    </source>
</evidence>
<feature type="binding site" evidence="16">
    <location>
        <position position="110"/>
    </location>
    <ligand>
        <name>substrate</name>
    </ligand>
</feature>
<keyword evidence="7 16" id="KW-0963">Cytoplasm</keyword>
<protein>
    <recommendedName>
        <fullName evidence="15 16">Type III pantothenate kinase</fullName>
        <ecNumber evidence="6 16">2.7.1.33</ecNumber>
    </recommendedName>
    <alternativeName>
        <fullName evidence="16">PanK-III</fullName>
    </alternativeName>
    <alternativeName>
        <fullName evidence="16">Pantothenic acid kinase</fullName>
    </alternativeName>
</protein>
<dbReference type="EMBL" id="CP053084">
    <property type="protein sequence ID" value="QJR28498.1"/>
    <property type="molecule type" value="Genomic_DNA"/>
</dbReference>
<dbReference type="EC" id="2.7.1.33" evidence="6 16"/>
<comment type="caution">
    <text evidence="16">Lacks conserved residue(s) required for the propagation of feature annotation.</text>
</comment>
<feature type="binding site" evidence="16">
    <location>
        <position position="198"/>
    </location>
    <ligand>
        <name>substrate</name>
    </ligand>
</feature>
<evidence type="ECO:0000256" key="16">
    <source>
        <dbReference type="HAMAP-Rule" id="MF_01274"/>
    </source>
</evidence>
<dbReference type="HAMAP" id="MF_01274">
    <property type="entry name" value="Pantothen_kinase_3"/>
    <property type="match status" value="1"/>
</dbReference>
<keyword evidence="12 16" id="KW-0630">Potassium</keyword>
<accession>A0ABX6N288</accession>
<reference evidence="17 18" key="1">
    <citation type="submission" date="2020-05" db="EMBL/GenBank/DDBJ databases">
        <title>Compete genome of Limnobacter sp. SAORIC-580.</title>
        <authorList>
            <person name="Song J."/>
            <person name="Cho J.-C."/>
        </authorList>
    </citation>
    <scope>NUCLEOTIDE SEQUENCE [LARGE SCALE GENOMIC DNA]</scope>
    <source>
        <strain evidence="17 18">SAORIC-580</strain>
    </source>
</reference>
<evidence type="ECO:0000256" key="8">
    <source>
        <dbReference type="ARBA" id="ARBA00022679"/>
    </source>
</evidence>
<keyword evidence="11 16" id="KW-0067">ATP-binding</keyword>
<comment type="cofactor">
    <cofactor evidence="2">
        <name>K(+)</name>
        <dbReference type="ChEBI" id="CHEBI:29103"/>
    </cofactor>
</comment>
<comment type="subcellular location">
    <subcellularLocation>
        <location evidence="3 16">Cytoplasm</location>
    </subcellularLocation>
</comment>
<comment type="similarity">
    <text evidence="14 16">Belongs to the type III pantothenate kinase family.</text>
</comment>
<keyword evidence="13 16" id="KW-0173">Coenzyme A biosynthesis</keyword>
<feature type="binding site" evidence="16">
    <location>
        <begin position="11"/>
        <end position="18"/>
    </location>
    <ligand>
        <name>ATP</name>
        <dbReference type="ChEBI" id="CHEBI:30616"/>
    </ligand>
</feature>
<feature type="active site" description="Proton acceptor" evidence="16">
    <location>
        <position position="119"/>
    </location>
</feature>
<evidence type="ECO:0000256" key="7">
    <source>
        <dbReference type="ARBA" id="ARBA00022490"/>
    </source>
</evidence>
<evidence type="ECO:0000256" key="1">
    <source>
        <dbReference type="ARBA" id="ARBA00001206"/>
    </source>
</evidence>
<evidence type="ECO:0000313" key="18">
    <source>
        <dbReference type="Proteomes" id="UP000501130"/>
    </source>
</evidence>
<organism evidence="17 18">
    <name type="scientific">Limnobacter profundi</name>
    <dbReference type="NCBI Taxonomy" id="2732163"/>
    <lineage>
        <taxon>Bacteria</taxon>
        <taxon>Pseudomonadati</taxon>
        <taxon>Pseudomonadota</taxon>
        <taxon>Betaproteobacteria</taxon>
        <taxon>Burkholderiales</taxon>
        <taxon>Burkholderiaceae</taxon>
        <taxon>Limnobacter</taxon>
    </lineage>
</organism>
<dbReference type="InterPro" id="IPR004619">
    <property type="entry name" value="Type_III_PanK"/>
</dbReference>
<name>A0ABX6N288_9BURK</name>
<evidence type="ECO:0000256" key="13">
    <source>
        <dbReference type="ARBA" id="ARBA00022993"/>
    </source>
</evidence>
<feature type="binding site" evidence="16">
    <location>
        <position position="143"/>
    </location>
    <ligand>
        <name>ATP</name>
        <dbReference type="ChEBI" id="CHEBI:30616"/>
    </ligand>
</feature>
<comment type="cofactor">
    <cofactor evidence="16">
        <name>NH4(+)</name>
        <dbReference type="ChEBI" id="CHEBI:28938"/>
    </cofactor>
    <cofactor evidence="16">
        <name>K(+)</name>
        <dbReference type="ChEBI" id="CHEBI:29103"/>
    </cofactor>
    <text evidence="16">A monovalent cation. Ammonium or potassium.</text>
</comment>
<dbReference type="CDD" id="cd24015">
    <property type="entry name" value="ASKHA_NBD_PanK-III"/>
    <property type="match status" value="1"/>
</dbReference>
<dbReference type="Proteomes" id="UP000501130">
    <property type="component" value="Chromosome"/>
</dbReference>
<evidence type="ECO:0000256" key="11">
    <source>
        <dbReference type="ARBA" id="ARBA00022840"/>
    </source>
</evidence>
<gene>
    <name evidence="16" type="primary">coaX</name>
    <name evidence="17" type="ORF">HKT17_01605</name>
</gene>
<feature type="binding site" evidence="16">
    <location>
        <begin position="117"/>
        <end position="120"/>
    </location>
    <ligand>
        <name>substrate</name>
    </ligand>
</feature>
<dbReference type="PANTHER" id="PTHR34265:SF1">
    <property type="entry name" value="TYPE III PANTOTHENATE KINASE"/>
    <property type="match status" value="1"/>
</dbReference>
<keyword evidence="10 16" id="KW-0418">Kinase</keyword>
<evidence type="ECO:0000256" key="12">
    <source>
        <dbReference type="ARBA" id="ARBA00022958"/>
    </source>
</evidence>
<evidence type="ECO:0000256" key="10">
    <source>
        <dbReference type="ARBA" id="ARBA00022777"/>
    </source>
</evidence>
<evidence type="ECO:0000313" key="17">
    <source>
        <dbReference type="EMBL" id="QJR28498.1"/>
    </source>
</evidence>
<dbReference type="InterPro" id="IPR043129">
    <property type="entry name" value="ATPase_NBD"/>
</dbReference>
<evidence type="ECO:0000256" key="2">
    <source>
        <dbReference type="ARBA" id="ARBA00001958"/>
    </source>
</evidence>
<sequence length="272" mass="29147">MTNAGNLLCIDAGNTFVKWCLHACVNVRFEQPSAFFSHATAEFKPFSGSLSALQQHLAPGLNSTHAVKAVLLSNVLGPDFEQSVRSVCEAAGVPLHVLTVNRHAEIQSAYETPATLGKDRWAACMALMEVSQVKVNLLVSFGTATTLDVVVKNTHWQHLGGFIVPGVETMLRSLHLNTAELPKVQLDSTGTNSWPVSTQQAIGRGVGRIQKAMVDSVAAQLQSEHGSPPAIWLTGGFAPAMQVHLPQATLLEYAVFKGLVLDYRLAQKGATA</sequence>
<evidence type="ECO:0000256" key="3">
    <source>
        <dbReference type="ARBA" id="ARBA00004496"/>
    </source>
</evidence>
<keyword evidence="9 16" id="KW-0547">Nucleotide-binding</keyword>
<dbReference type="RefSeq" id="WP_171097380.1">
    <property type="nucleotide sequence ID" value="NZ_CP053084.1"/>
</dbReference>
<evidence type="ECO:0000256" key="15">
    <source>
        <dbReference type="ARBA" id="ARBA00040883"/>
    </source>
</evidence>